<reference evidence="1 2" key="1">
    <citation type="submission" date="2019-10" db="EMBL/GenBank/DDBJ databases">
        <authorList>
            <person name="Wang R."/>
        </authorList>
    </citation>
    <scope>NUCLEOTIDE SEQUENCE [LARGE SCALE GENOMIC DNA]</scope>
    <source>
        <strain evidence="1 2">ATCC 19377</strain>
    </source>
</reference>
<protein>
    <submittedName>
        <fullName evidence="1">Uncharacterized protein</fullName>
    </submittedName>
</protein>
<dbReference type="EMBL" id="CP045571">
    <property type="protein sequence ID" value="QFX97177.1"/>
    <property type="molecule type" value="Genomic_DNA"/>
</dbReference>
<evidence type="ECO:0000313" key="1">
    <source>
        <dbReference type="EMBL" id="QFX97177.1"/>
    </source>
</evidence>
<dbReference type="AlphaFoldDB" id="A0A5P9XSY4"/>
<organism evidence="1 2">
    <name type="scientific">Acidithiobacillus thiooxidans ATCC 19377</name>
    <dbReference type="NCBI Taxonomy" id="637390"/>
    <lineage>
        <taxon>Bacteria</taxon>
        <taxon>Pseudomonadati</taxon>
        <taxon>Pseudomonadota</taxon>
        <taxon>Acidithiobacillia</taxon>
        <taxon>Acidithiobacillales</taxon>
        <taxon>Acidithiobacillaceae</taxon>
        <taxon>Acidithiobacillus</taxon>
    </lineage>
</organism>
<dbReference type="GeneID" id="60697287"/>
<sequence>MKKAAPLPQNDQYNAPNYSTTARGRRAISSLWNAGRLISGAQLSDDDLALIGEMLTEISSMVGVAHAK</sequence>
<name>A0A5P9XSY4_ACITH</name>
<accession>A0A5P9XSY4</accession>
<gene>
    <name evidence="1" type="ORF">GCD22_03063</name>
</gene>
<dbReference type="Proteomes" id="UP000363590">
    <property type="component" value="Chromosome"/>
</dbReference>
<dbReference type="RefSeq" id="WP_031572218.1">
    <property type="nucleotide sequence ID" value="NZ_CP045571.1"/>
</dbReference>
<proteinExistence type="predicted"/>
<dbReference type="KEGG" id="atx:GCD22_03063"/>
<evidence type="ECO:0000313" key="2">
    <source>
        <dbReference type="Proteomes" id="UP000363590"/>
    </source>
</evidence>